<organism evidence="1 2">
    <name type="scientific">Antarcticimicrobium sediminis</name>
    <dbReference type="NCBI Taxonomy" id="2546227"/>
    <lineage>
        <taxon>Bacteria</taxon>
        <taxon>Pseudomonadati</taxon>
        <taxon>Pseudomonadota</taxon>
        <taxon>Alphaproteobacteria</taxon>
        <taxon>Rhodobacterales</taxon>
        <taxon>Paracoccaceae</taxon>
        <taxon>Antarcticimicrobium</taxon>
    </lineage>
</organism>
<gene>
    <name evidence="1" type="ORF">E1B25_01570</name>
</gene>
<accession>A0A4R5F0D9</accession>
<reference evidence="1 2" key="1">
    <citation type="submission" date="2019-03" db="EMBL/GenBank/DDBJ databases">
        <authorList>
            <person name="Zhang S."/>
        </authorList>
    </citation>
    <scope>NUCLEOTIDE SEQUENCE [LARGE SCALE GENOMIC DNA]</scope>
    <source>
        <strain evidence="1 2">S4J41</strain>
    </source>
</reference>
<keyword evidence="2" id="KW-1185">Reference proteome</keyword>
<dbReference type="OrthoDB" id="9812088at2"/>
<dbReference type="Proteomes" id="UP000294662">
    <property type="component" value="Unassembled WGS sequence"/>
</dbReference>
<proteinExistence type="predicted"/>
<dbReference type="AlphaFoldDB" id="A0A4R5F0D9"/>
<sequence>MTYTSQSDLTDRYGESLLIDLTDRAATPTGAVVTATVDRALADTDAMIDGYISGRYVLPLAETPPLIADLAQMIAIWKLHVYEPNPKIEADYKAAVRSLEGIASGTIRLPVAGVEPEGTGGGGARVTDRERPMTETNLKGFI</sequence>
<protein>
    <submittedName>
        <fullName evidence="1">DUF1320 domain-containing protein</fullName>
    </submittedName>
</protein>
<evidence type="ECO:0000313" key="1">
    <source>
        <dbReference type="EMBL" id="TDE40928.1"/>
    </source>
</evidence>
<dbReference type="InterPro" id="IPR009752">
    <property type="entry name" value="Phage_Mu_GpJ"/>
</dbReference>
<dbReference type="EMBL" id="SMFP01000001">
    <property type="protein sequence ID" value="TDE40928.1"/>
    <property type="molecule type" value="Genomic_DNA"/>
</dbReference>
<dbReference type="Pfam" id="PF07030">
    <property type="entry name" value="Phage_Mu_Gp36"/>
    <property type="match status" value="1"/>
</dbReference>
<evidence type="ECO:0000313" key="2">
    <source>
        <dbReference type="Proteomes" id="UP000294662"/>
    </source>
</evidence>
<dbReference type="RefSeq" id="WP_132826918.1">
    <property type="nucleotide sequence ID" value="NZ_SMFP01000001.1"/>
</dbReference>
<name>A0A4R5F0D9_9RHOB</name>
<comment type="caution">
    <text evidence="1">The sequence shown here is derived from an EMBL/GenBank/DDBJ whole genome shotgun (WGS) entry which is preliminary data.</text>
</comment>